<dbReference type="Gene3D" id="3.40.390.10">
    <property type="entry name" value="Collagenase (Catalytic Domain)"/>
    <property type="match status" value="1"/>
</dbReference>
<dbReference type="GO" id="GO:0008237">
    <property type="term" value="F:metallopeptidase activity"/>
    <property type="evidence" value="ECO:0007669"/>
    <property type="project" value="InterPro"/>
</dbReference>
<evidence type="ECO:0000313" key="1">
    <source>
        <dbReference type="EMBL" id="RDW63079.1"/>
    </source>
</evidence>
<dbReference type="SUPFAM" id="SSF55486">
    <property type="entry name" value="Metalloproteases ('zincins'), catalytic domain"/>
    <property type="match status" value="1"/>
</dbReference>
<dbReference type="OrthoDB" id="4471885at2759"/>
<accession>A0A3D8QMR1</accession>
<keyword evidence="2" id="KW-1185">Reference proteome</keyword>
<dbReference type="GeneID" id="38120560"/>
<evidence type="ECO:0000313" key="2">
    <source>
        <dbReference type="Proteomes" id="UP000256690"/>
    </source>
</evidence>
<dbReference type="RefSeq" id="XP_026599268.1">
    <property type="nucleotide sequence ID" value="XM_026752206.1"/>
</dbReference>
<proteinExistence type="predicted"/>
<dbReference type="AlphaFoldDB" id="A0A3D8QMR1"/>
<sequence length="298" mass="32639">MSRILELRKTLEAKEQPANWGTKSASVTATLMSWNSFFGTIILTEDAPAGVGDQLLITIAEAISDMKYVRGRLSAIVSAMNKSSWKIKVNCQDTFLTDPEEKEGKDEAGNTIKYRVFKDSRTTDSAGTVKVSTASSMCQDSTKVSAWTFYNDVTAMQEMTLCPSALSRWGETTLTSTANSQSALKAKKLNALKRKAGAEIILHELTHSKAIHGQDKKTRDETFPVTDEDGNEKEVQAYGFDNVRGLAFFDPAAAITNADSYGLFALDEAMYYDACVWDEGVCTGVDKSGTFTGAHFDY</sequence>
<comment type="caution">
    <text evidence="1">The sequence shown here is derived from an EMBL/GenBank/DDBJ whole genome shotgun (WGS) entry which is preliminary data.</text>
</comment>
<dbReference type="Proteomes" id="UP000256690">
    <property type="component" value="Unassembled WGS sequence"/>
</dbReference>
<dbReference type="EMBL" id="PVWQ01000015">
    <property type="protein sequence ID" value="RDW63079.1"/>
    <property type="molecule type" value="Genomic_DNA"/>
</dbReference>
<dbReference type="InterPro" id="IPR024079">
    <property type="entry name" value="MetalloPept_cat_dom_sf"/>
</dbReference>
<reference evidence="1 2" key="1">
    <citation type="journal article" date="2018" name="IMA Fungus">
        <title>IMA Genome-F 9: Draft genome sequence of Annulohypoxylon stygium, Aspergillus mulundensis, Berkeleyomyces basicola (syn. Thielaviopsis basicola), Ceratocystis smalleyi, two Cercospora beticola strains, Coleophoma cylindrospora, Fusarium fracticaudum, Phialophora cf. hyalina, and Morchella septimelata.</title>
        <authorList>
            <person name="Wingfield B.D."/>
            <person name="Bills G.F."/>
            <person name="Dong Y."/>
            <person name="Huang W."/>
            <person name="Nel W.J."/>
            <person name="Swalarsk-Parry B.S."/>
            <person name="Vaghefi N."/>
            <person name="Wilken P.M."/>
            <person name="An Z."/>
            <person name="de Beer Z.W."/>
            <person name="De Vos L."/>
            <person name="Chen L."/>
            <person name="Duong T.A."/>
            <person name="Gao Y."/>
            <person name="Hammerbacher A."/>
            <person name="Kikkert J.R."/>
            <person name="Li Y."/>
            <person name="Li H."/>
            <person name="Li K."/>
            <person name="Li Q."/>
            <person name="Liu X."/>
            <person name="Ma X."/>
            <person name="Naidoo K."/>
            <person name="Pethybridge S.J."/>
            <person name="Sun J."/>
            <person name="Steenkamp E.T."/>
            <person name="van der Nest M.A."/>
            <person name="van Wyk S."/>
            <person name="Wingfield M.J."/>
            <person name="Xiong C."/>
            <person name="Yue Q."/>
            <person name="Zhang X."/>
        </authorList>
    </citation>
    <scope>NUCLEOTIDE SEQUENCE [LARGE SCALE GENOMIC DNA]</scope>
    <source>
        <strain evidence="1 2">DSM 5745</strain>
    </source>
</reference>
<evidence type="ECO:0008006" key="3">
    <source>
        <dbReference type="Google" id="ProtNLM"/>
    </source>
</evidence>
<gene>
    <name evidence="1" type="ORF">DSM5745_10190</name>
</gene>
<protein>
    <recommendedName>
        <fullName evidence="3">Lysine-specific metallo-endopeptidase domain-containing protein</fullName>
    </recommendedName>
</protein>
<organism evidence="1 2">
    <name type="scientific">Aspergillus mulundensis</name>
    <dbReference type="NCBI Taxonomy" id="1810919"/>
    <lineage>
        <taxon>Eukaryota</taxon>
        <taxon>Fungi</taxon>
        <taxon>Dikarya</taxon>
        <taxon>Ascomycota</taxon>
        <taxon>Pezizomycotina</taxon>
        <taxon>Eurotiomycetes</taxon>
        <taxon>Eurotiomycetidae</taxon>
        <taxon>Eurotiales</taxon>
        <taxon>Aspergillaceae</taxon>
        <taxon>Aspergillus</taxon>
        <taxon>Aspergillus subgen. Nidulantes</taxon>
    </lineage>
</organism>
<name>A0A3D8QMR1_9EURO</name>